<dbReference type="InterPro" id="IPR015919">
    <property type="entry name" value="Cadherin-like_sf"/>
</dbReference>
<evidence type="ECO:0000256" key="1">
    <source>
        <dbReference type="ARBA" id="ARBA00004906"/>
    </source>
</evidence>
<proteinExistence type="predicted"/>
<accession>A0A1F5AD58</accession>
<dbReference type="InterPro" id="IPR006644">
    <property type="entry name" value="Cadg"/>
</dbReference>
<keyword evidence="2" id="KW-0677">Repeat</keyword>
<dbReference type="GO" id="GO:0016020">
    <property type="term" value="C:membrane"/>
    <property type="evidence" value="ECO:0007669"/>
    <property type="project" value="InterPro"/>
</dbReference>
<dbReference type="InterPro" id="IPR013783">
    <property type="entry name" value="Ig-like_fold"/>
</dbReference>
<dbReference type="Gene3D" id="2.160.20.10">
    <property type="entry name" value="Single-stranded right-handed beta-helix, Pectin lyase-like"/>
    <property type="match status" value="1"/>
</dbReference>
<name>A0A1F5AD58_9BACT</name>
<dbReference type="PANTHER" id="PTHR22990">
    <property type="entry name" value="F-BOX ONLY PROTEIN"/>
    <property type="match status" value="1"/>
</dbReference>
<keyword evidence="3" id="KW-0833">Ubl conjugation pathway</keyword>
<dbReference type="Gene3D" id="2.60.40.10">
    <property type="entry name" value="Immunoglobulins"/>
    <property type="match status" value="3"/>
</dbReference>
<feature type="domain" description="Dystroglycan-type cadherin-like" evidence="4">
    <location>
        <begin position="37"/>
        <end position="125"/>
    </location>
</feature>
<dbReference type="PROSITE" id="PS51257">
    <property type="entry name" value="PROKAR_LIPOPROTEIN"/>
    <property type="match status" value="1"/>
</dbReference>
<dbReference type="STRING" id="1797291.A2V47_03875"/>
<reference evidence="5 6" key="1">
    <citation type="journal article" date="2016" name="Nat. Commun.">
        <title>Thousands of microbial genomes shed light on interconnected biogeochemical processes in an aquifer system.</title>
        <authorList>
            <person name="Anantharaman K."/>
            <person name="Brown C.T."/>
            <person name="Hug L.A."/>
            <person name="Sharon I."/>
            <person name="Castelle C.J."/>
            <person name="Probst A.J."/>
            <person name="Thomas B.C."/>
            <person name="Singh A."/>
            <person name="Wilkins M.J."/>
            <person name="Karaoz U."/>
            <person name="Brodie E.L."/>
            <person name="Williams K.H."/>
            <person name="Hubbard S.S."/>
            <person name="Banfield J.F."/>
        </authorList>
    </citation>
    <scope>NUCLEOTIDE SEQUENCE [LARGE SCALE GENOMIC DNA]</scope>
</reference>
<dbReference type="PANTHER" id="PTHR22990:SF15">
    <property type="entry name" value="F-BOX ONLY PROTEIN 10"/>
    <property type="match status" value="1"/>
</dbReference>
<evidence type="ECO:0000256" key="2">
    <source>
        <dbReference type="ARBA" id="ARBA00022737"/>
    </source>
</evidence>
<gene>
    <name evidence="5" type="ORF">A2V47_03875</name>
</gene>
<evidence type="ECO:0000313" key="5">
    <source>
        <dbReference type="EMBL" id="OGD16415.1"/>
    </source>
</evidence>
<dbReference type="Pfam" id="PF05345">
    <property type="entry name" value="He_PIG"/>
    <property type="match status" value="1"/>
</dbReference>
<dbReference type="Pfam" id="PF13229">
    <property type="entry name" value="Beta_helix"/>
    <property type="match status" value="1"/>
</dbReference>
<dbReference type="InterPro" id="IPR012334">
    <property type="entry name" value="Pectin_lyas_fold"/>
</dbReference>
<dbReference type="SMART" id="SM00736">
    <property type="entry name" value="CADG"/>
    <property type="match status" value="1"/>
</dbReference>
<comment type="caution">
    <text evidence="5">The sequence shown here is derived from an EMBL/GenBank/DDBJ whole genome shotgun (WGS) entry which is preliminary data.</text>
</comment>
<dbReference type="EMBL" id="MEYH01000034">
    <property type="protein sequence ID" value="OGD16415.1"/>
    <property type="molecule type" value="Genomic_DNA"/>
</dbReference>
<dbReference type="InterPro" id="IPR022441">
    <property type="entry name" value="Para_beta_helix_rpt-2"/>
</dbReference>
<dbReference type="SUPFAM" id="SSF51126">
    <property type="entry name" value="Pectin lyase-like"/>
    <property type="match status" value="1"/>
</dbReference>
<dbReference type="InterPro" id="IPR011050">
    <property type="entry name" value="Pectin_lyase_fold/virulence"/>
</dbReference>
<sequence length="692" mass="74621">MKRFFALLFELVIVILMVGGCVNFEAIFPFPNNPPVIISEPIITAAENNQYSYQLEAKDPDGDNLTYLLILSPEGMSINSKSGLLTWTPNNNQVGIHQVTVEISDGKQSVTQSFKIEVSNVNNPPYIFSYFPISLNFGVNEGNSIKFEVQAHDIDLNAVLNYQWFLNGKETSSSSVSGNDSKSSWIYSASYGDYSQKIVKVLVGDGELEDYVQWNITINDIAPPAQPTLDVVLSPTNVSPQTLSGTKESNTSIWINGTKFISINSDIVWSYTFDLFEGNNKISITSRDASGNESSAVTTDIVLDTITPATPSLEPVISPTNISSQTLSGIKEANSSILINDTEVISINSSTDWSYSYNLSEGTNNISIASRDTVGNESSAATITIEYDPNIYVDIGNISGIEDGTQTHPFNSITEGIEAVASGKSVIVAAGTYNEQLIINKSIALQGISRDNTFVTGSGLTGNLISLEADNITISGFTINGSNSTSAGIYFDNHSFININTNLIKNNKDYGVSYINSSPIIESNNIENNNSSGIKVATNGAGIIRNNSIVSNQHGIRTYGDSRPEIDRNNISNNNSGIFCRESATPIISYNTISNNSGYGILIDDTLSNSVNPDIGGGYGGSDGQNKITGNSIHGVSNKTTHNIYAKYNWWGDAAGPKYPGNPNNATISSDWAYWSETGGNIIFTPHLTTEP</sequence>
<dbReference type="Proteomes" id="UP000177701">
    <property type="component" value="Unassembled WGS sequence"/>
</dbReference>
<evidence type="ECO:0000259" key="4">
    <source>
        <dbReference type="SMART" id="SM00736"/>
    </source>
</evidence>
<evidence type="ECO:0000256" key="3">
    <source>
        <dbReference type="ARBA" id="ARBA00022786"/>
    </source>
</evidence>
<comment type="pathway">
    <text evidence="1">Protein modification; protein ubiquitination.</text>
</comment>
<dbReference type="InterPro" id="IPR039448">
    <property type="entry name" value="Beta_helix"/>
</dbReference>
<dbReference type="NCBIfam" id="TIGR03804">
    <property type="entry name" value="para_beta_helix"/>
    <property type="match status" value="1"/>
</dbReference>
<evidence type="ECO:0000313" key="6">
    <source>
        <dbReference type="Proteomes" id="UP000177701"/>
    </source>
</evidence>
<organism evidence="5 6">
    <name type="scientific">Candidatus Sediminicultor quintus</name>
    <dbReference type="NCBI Taxonomy" id="1797291"/>
    <lineage>
        <taxon>Bacteria</taxon>
        <taxon>Pseudomonadati</taxon>
        <taxon>Atribacterota</taxon>
        <taxon>Candidatus Phoenicimicrobiia</taxon>
        <taxon>Candidatus Pheonicimicrobiales</taxon>
        <taxon>Candidatus Phoenicimicrobiaceae</taxon>
        <taxon>Candidatus Sediminicultor</taxon>
    </lineage>
</organism>
<dbReference type="AlphaFoldDB" id="A0A1F5AD58"/>
<dbReference type="SMART" id="SM00710">
    <property type="entry name" value="PbH1"/>
    <property type="match status" value="6"/>
</dbReference>
<protein>
    <recommendedName>
        <fullName evidence="4">Dystroglycan-type cadherin-like domain-containing protein</fullName>
    </recommendedName>
</protein>
<dbReference type="InterPro" id="IPR006626">
    <property type="entry name" value="PbH1"/>
</dbReference>
<dbReference type="SUPFAM" id="SSF49313">
    <property type="entry name" value="Cadherin-like"/>
    <property type="match status" value="1"/>
</dbReference>
<dbReference type="InterPro" id="IPR051550">
    <property type="entry name" value="SCF-Subunits/Alg-Epimerases"/>
</dbReference>
<dbReference type="GO" id="GO:0005509">
    <property type="term" value="F:calcium ion binding"/>
    <property type="evidence" value="ECO:0007669"/>
    <property type="project" value="InterPro"/>
</dbReference>